<evidence type="ECO:0000313" key="3">
    <source>
        <dbReference type="Proteomes" id="UP000310016"/>
    </source>
</evidence>
<evidence type="ECO:0000259" key="1">
    <source>
        <dbReference type="Pfam" id="PF04101"/>
    </source>
</evidence>
<reference evidence="2 3" key="1">
    <citation type="submission" date="2019-04" db="EMBL/GenBank/DDBJ databases">
        <title>Chitiniphilus eburnea sp. nov., a novel chitinolytic bacterium isolated from aquaculture sludge.</title>
        <authorList>
            <person name="Sheng M."/>
        </authorList>
    </citation>
    <scope>NUCLEOTIDE SEQUENCE [LARGE SCALE GENOMIC DNA]</scope>
    <source>
        <strain evidence="2 3">HX-2-15</strain>
    </source>
</reference>
<dbReference type="Gene3D" id="3.40.50.11190">
    <property type="match status" value="1"/>
</dbReference>
<feature type="domain" description="Glycosyl transferase family 28 C-terminal" evidence="1">
    <location>
        <begin position="210"/>
        <end position="294"/>
    </location>
</feature>
<organism evidence="2 3">
    <name type="scientific">Chitiniphilus eburneus</name>
    <dbReference type="NCBI Taxonomy" id="2571148"/>
    <lineage>
        <taxon>Bacteria</taxon>
        <taxon>Pseudomonadati</taxon>
        <taxon>Pseudomonadota</taxon>
        <taxon>Betaproteobacteria</taxon>
        <taxon>Neisseriales</taxon>
        <taxon>Chitinibacteraceae</taxon>
        <taxon>Chitiniphilus</taxon>
    </lineage>
</organism>
<accession>A0A4U0Q7T7</accession>
<dbReference type="AlphaFoldDB" id="A0A4U0Q7T7"/>
<dbReference type="GO" id="GO:0016758">
    <property type="term" value="F:hexosyltransferase activity"/>
    <property type="evidence" value="ECO:0007669"/>
    <property type="project" value="InterPro"/>
</dbReference>
<dbReference type="EMBL" id="SUMF01000002">
    <property type="protein sequence ID" value="TJZ77296.1"/>
    <property type="molecule type" value="Genomic_DNA"/>
</dbReference>
<proteinExistence type="predicted"/>
<dbReference type="Proteomes" id="UP000310016">
    <property type="component" value="Unassembled WGS sequence"/>
</dbReference>
<dbReference type="Pfam" id="PF04101">
    <property type="entry name" value="Glyco_tran_28_C"/>
    <property type="match status" value="1"/>
</dbReference>
<dbReference type="RefSeq" id="WP_136771772.1">
    <property type="nucleotide sequence ID" value="NZ_CP156074.1"/>
</dbReference>
<gene>
    <name evidence="2" type="ORF">FAZ21_02830</name>
</gene>
<name>A0A4U0Q7T7_9NEIS</name>
<dbReference type="InterPro" id="IPR007235">
    <property type="entry name" value="Glyco_trans_28_C"/>
</dbReference>
<dbReference type="Gene3D" id="3.40.50.2000">
    <property type="entry name" value="Glycogen Phosphorylase B"/>
    <property type="match status" value="1"/>
</dbReference>
<comment type="caution">
    <text evidence="2">The sequence shown here is derived from an EMBL/GenBank/DDBJ whole genome shotgun (WGS) entry which is preliminary data.</text>
</comment>
<evidence type="ECO:0000313" key="2">
    <source>
        <dbReference type="EMBL" id="TJZ77296.1"/>
    </source>
</evidence>
<protein>
    <recommendedName>
        <fullName evidence="1">Glycosyl transferase family 28 C-terminal domain-containing protein</fullName>
    </recommendedName>
</protein>
<keyword evidence="3" id="KW-1185">Reference proteome</keyword>
<sequence length="317" mass="33872">MTLWLYSEGDAARGMGHLSRCLAYAQVWRQSGGDVRWVVDGDAAARGMLGGECVAWHAWQQMPPLPDCGEDVAIVDSYSATLDTLRQISGHAGRTMFLDDTERLAYPDGLVVHAAPGVGVDRGEARWARGPAWQPLRPAFAEVPRRSDVVSAITRLLVLMGGTDPRGLTSRMVALARQAYPRADIHVVLGSAEVPEPAGCTVHCRLDAMAMRDQMLAADLAISAAGQTVCELARCGTPAILIGVADNQQKQLREWPILGTAVAAGWWHDAQLDEQVLAALAAVTAPETRYAMAQAGQDAVDGQGVARALAWLKGETS</sequence>
<dbReference type="SUPFAM" id="SSF53756">
    <property type="entry name" value="UDP-Glycosyltransferase/glycogen phosphorylase"/>
    <property type="match status" value="1"/>
</dbReference>
<dbReference type="OrthoDB" id="9788924at2"/>